<keyword evidence="3" id="KW-1185">Reference proteome</keyword>
<gene>
    <name evidence="2" type="ORF">DX116_06355</name>
</gene>
<accession>A0A371PBB4</accession>
<evidence type="ECO:0000313" key="3">
    <source>
        <dbReference type="Proteomes" id="UP000265581"/>
    </source>
</evidence>
<dbReference type="Proteomes" id="UP000265581">
    <property type="component" value="Unassembled WGS sequence"/>
</dbReference>
<dbReference type="AlphaFoldDB" id="A0A371PBB4"/>
<protein>
    <submittedName>
        <fullName evidence="2">Uncharacterized protein</fullName>
    </submittedName>
</protein>
<comment type="caution">
    <text evidence="2">The sequence shown here is derived from an EMBL/GenBank/DDBJ whole genome shotgun (WGS) entry which is preliminary data.</text>
</comment>
<organism evidence="2 3">
    <name type="scientific">Aeromicrobium endophyticum</name>
    <dbReference type="NCBI Taxonomy" id="2292704"/>
    <lineage>
        <taxon>Bacteria</taxon>
        <taxon>Bacillati</taxon>
        <taxon>Actinomycetota</taxon>
        <taxon>Actinomycetes</taxon>
        <taxon>Propionibacteriales</taxon>
        <taxon>Nocardioidaceae</taxon>
        <taxon>Aeromicrobium</taxon>
    </lineage>
</organism>
<keyword evidence="1" id="KW-1133">Transmembrane helix</keyword>
<keyword evidence="1" id="KW-0472">Membrane</keyword>
<feature type="transmembrane region" description="Helical" evidence="1">
    <location>
        <begin position="12"/>
        <end position="36"/>
    </location>
</feature>
<keyword evidence="1" id="KW-0812">Transmembrane</keyword>
<name>A0A371PBB4_9ACTN</name>
<reference evidence="2 3" key="1">
    <citation type="submission" date="2018-08" db="EMBL/GenBank/DDBJ databases">
        <title>Aeromicrobium sp. M2KJ-4, whole genome shotgun sequence.</title>
        <authorList>
            <person name="Tuo L."/>
        </authorList>
    </citation>
    <scope>NUCLEOTIDE SEQUENCE [LARGE SCALE GENOMIC DNA]</scope>
    <source>
        <strain evidence="2 3">M2KJ-4</strain>
    </source>
</reference>
<dbReference type="EMBL" id="QUBR01000001">
    <property type="protein sequence ID" value="REK73187.1"/>
    <property type="molecule type" value="Genomic_DNA"/>
</dbReference>
<feature type="transmembrane region" description="Helical" evidence="1">
    <location>
        <begin position="92"/>
        <end position="111"/>
    </location>
</feature>
<evidence type="ECO:0000313" key="2">
    <source>
        <dbReference type="EMBL" id="REK73187.1"/>
    </source>
</evidence>
<feature type="transmembrane region" description="Helical" evidence="1">
    <location>
        <begin position="56"/>
        <end position="80"/>
    </location>
</feature>
<evidence type="ECO:0000256" key="1">
    <source>
        <dbReference type="SAM" id="Phobius"/>
    </source>
</evidence>
<proteinExistence type="predicted"/>
<sequence>MTDPRLTRSPTTLAWTVYCVQMLLSAGMAVVGLIPIVFSDSCGSVADEPAVCDATYAGTVLIAYWILLAVLLVLVPFAIVHASRRGQSAARRAFLGLGLAAIVYFVFLALLTR</sequence>
<dbReference type="RefSeq" id="WP_147393603.1">
    <property type="nucleotide sequence ID" value="NZ_JBHSOI010000001.1"/>
</dbReference>